<dbReference type="InterPro" id="IPR029767">
    <property type="entry name" value="WecB-like"/>
</dbReference>
<keyword evidence="2" id="KW-0326">Glycosidase</keyword>
<dbReference type="Gene3D" id="3.40.50.2000">
    <property type="entry name" value="Glycogen Phosphorylase B"/>
    <property type="match status" value="2"/>
</dbReference>
<dbReference type="Proteomes" id="UP000306585">
    <property type="component" value="Unassembled WGS sequence"/>
</dbReference>
<proteinExistence type="predicted"/>
<dbReference type="InterPro" id="IPR003331">
    <property type="entry name" value="UDP_GlcNAc_Epimerase_2_dom"/>
</dbReference>
<dbReference type="GO" id="GO:0006047">
    <property type="term" value="P:UDP-N-acetylglucosamine metabolic process"/>
    <property type="evidence" value="ECO:0007669"/>
    <property type="project" value="InterPro"/>
</dbReference>
<sequence length="384" mass="41566">MKRKICVVSSGRADYGLLYWPMRAIQECDRLELQTIVTGMHLSDAYGMTVNRFELDGFPVSGRVEMLLSSDSPVAVTKSLGLGVIGFADAFDQLRPDMVMLLGDRYEILAAAQAALIAKVPVAHLFGGDTTEGAFDESIRHSITKMSHIHFVSNESSAARVARMGENPEHVYVVGSTGLDAIEKAELMSRDDFFDAIGFEPNAKNLLLTFHPVTLGQSSSCEQFGELLAALDGLGEDTGLIFTRPNADTEGRALNAMLDRFVASHPHAKAYDVLGSNYLCALKHVDAVVGNSSSGLYEAPSFGIASVNIGDRQKGRLQATSVINCEADRDAIKTAITRALDEDFSSTRNPFGDGHASERIVKVLCDVADPAALLQKHFFMGEQE</sequence>
<keyword evidence="3" id="KW-1185">Reference proteome</keyword>
<dbReference type="RefSeq" id="WP_138239562.1">
    <property type="nucleotide sequence ID" value="NZ_VBRY01000008.1"/>
</dbReference>
<evidence type="ECO:0000259" key="1">
    <source>
        <dbReference type="Pfam" id="PF02350"/>
    </source>
</evidence>
<reference evidence="2 3" key="1">
    <citation type="journal article" date="2019" name="Appl. Environ. Microbiol.">
        <title>Environmental Evidence and Genomic Insight of Iron-oxidizing Bacteria Preference Towards More Corrosion Resistant Stainless Steel at Higher Salinities.</title>
        <authorList>
            <person name="Garrison C.E."/>
            <person name="Price K.A."/>
            <person name="Field E.K."/>
        </authorList>
    </citation>
    <scope>NUCLEOTIDE SEQUENCE [LARGE SCALE GENOMIC DNA]</scope>
    <source>
        <strain evidence="2 3">P3</strain>
    </source>
</reference>
<dbReference type="EC" id="3.2.1.183" evidence="2"/>
<dbReference type="GO" id="GO:0004553">
    <property type="term" value="F:hydrolase activity, hydrolyzing O-glycosyl compounds"/>
    <property type="evidence" value="ECO:0007669"/>
    <property type="project" value="InterPro"/>
</dbReference>
<dbReference type="InterPro" id="IPR020004">
    <property type="entry name" value="UDP-GlcNAc_Epase"/>
</dbReference>
<organism evidence="2 3">
    <name type="scientific">Mariprofundus erugo</name>
    <dbReference type="NCBI Taxonomy" id="2528639"/>
    <lineage>
        <taxon>Bacteria</taxon>
        <taxon>Pseudomonadati</taxon>
        <taxon>Pseudomonadota</taxon>
        <taxon>Candidatius Mariprofundia</taxon>
        <taxon>Mariprofundales</taxon>
        <taxon>Mariprofundaceae</taxon>
        <taxon>Mariprofundus</taxon>
    </lineage>
</organism>
<dbReference type="SUPFAM" id="SSF53756">
    <property type="entry name" value="UDP-Glycosyltransferase/glycogen phosphorylase"/>
    <property type="match status" value="1"/>
</dbReference>
<name>A0A5R9GQQ7_9PROT</name>
<dbReference type="CDD" id="cd03786">
    <property type="entry name" value="GTB_UDP-GlcNAc_2-Epimerase"/>
    <property type="match status" value="1"/>
</dbReference>
<feature type="domain" description="UDP-N-acetylglucosamine 2-epimerase" evidence="1">
    <location>
        <begin position="24"/>
        <end position="364"/>
    </location>
</feature>
<protein>
    <submittedName>
        <fullName evidence="2">UDP-N-acetylglucosamine 2-epimerase (Hydrolyzing)</fullName>
        <ecNumber evidence="2">3.2.1.183</ecNumber>
    </submittedName>
</protein>
<evidence type="ECO:0000313" key="3">
    <source>
        <dbReference type="Proteomes" id="UP000306585"/>
    </source>
</evidence>
<accession>A0A5R9GQQ7</accession>
<dbReference type="AlphaFoldDB" id="A0A5R9GQQ7"/>
<gene>
    <name evidence="2" type="primary">neuC</name>
    <name evidence="2" type="ORF">FEF65_09440</name>
</gene>
<dbReference type="NCBIfam" id="TIGR03568">
    <property type="entry name" value="NeuC_NnaA"/>
    <property type="match status" value="1"/>
</dbReference>
<comment type="caution">
    <text evidence="2">The sequence shown here is derived from an EMBL/GenBank/DDBJ whole genome shotgun (WGS) entry which is preliminary data.</text>
</comment>
<dbReference type="Pfam" id="PF02350">
    <property type="entry name" value="Epimerase_2"/>
    <property type="match status" value="1"/>
</dbReference>
<dbReference type="EMBL" id="VBRY01000008">
    <property type="protein sequence ID" value="TLS66733.1"/>
    <property type="molecule type" value="Genomic_DNA"/>
</dbReference>
<dbReference type="PANTHER" id="PTHR43174">
    <property type="entry name" value="UDP-N-ACETYLGLUCOSAMINE 2-EPIMERASE"/>
    <property type="match status" value="1"/>
</dbReference>
<keyword evidence="2" id="KW-0378">Hydrolase</keyword>
<dbReference type="PANTHER" id="PTHR43174:SF3">
    <property type="entry name" value="UDP-N-ACETYLGLUCOSAMINE 2-EPIMERASE"/>
    <property type="match status" value="1"/>
</dbReference>
<evidence type="ECO:0000313" key="2">
    <source>
        <dbReference type="EMBL" id="TLS66733.1"/>
    </source>
</evidence>